<evidence type="ECO:0000256" key="5">
    <source>
        <dbReference type="ARBA" id="ARBA00023040"/>
    </source>
</evidence>
<dbReference type="SUPFAM" id="SSF81321">
    <property type="entry name" value="Family A G protein-coupled receptor-like"/>
    <property type="match status" value="1"/>
</dbReference>
<evidence type="ECO:0000313" key="13">
    <source>
        <dbReference type="Proteomes" id="UP000261520"/>
    </source>
</evidence>
<keyword evidence="6 10" id="KW-0472">Membrane</keyword>
<dbReference type="Proteomes" id="UP000261520">
    <property type="component" value="Unplaced"/>
</dbReference>
<feature type="transmembrane region" description="Helical" evidence="10">
    <location>
        <begin position="81"/>
        <end position="105"/>
    </location>
</feature>
<dbReference type="GO" id="GO:0001594">
    <property type="term" value="F:trace-amine receptor activity"/>
    <property type="evidence" value="ECO:0007669"/>
    <property type="project" value="TreeGrafter"/>
</dbReference>
<evidence type="ECO:0000256" key="10">
    <source>
        <dbReference type="SAM" id="Phobius"/>
    </source>
</evidence>
<keyword evidence="8 9" id="KW-0807">Transducer</keyword>
<comment type="subcellular location">
    <subcellularLocation>
        <location evidence="1">Cell membrane</location>
        <topology evidence="1">Multi-pass membrane protein</topology>
    </subcellularLocation>
</comment>
<dbReference type="InterPro" id="IPR000276">
    <property type="entry name" value="GPCR_Rhodpsn"/>
</dbReference>
<dbReference type="PROSITE" id="PS00237">
    <property type="entry name" value="G_PROTEIN_RECEP_F1_1"/>
    <property type="match status" value="1"/>
</dbReference>
<feature type="transmembrane region" description="Helical" evidence="10">
    <location>
        <begin position="46"/>
        <end position="69"/>
    </location>
</feature>
<dbReference type="PANTHER" id="PTHR24249:SF381">
    <property type="entry name" value="TRACE AMINE ASSOCIATED RECEPTOR 19P-RELATED"/>
    <property type="match status" value="1"/>
</dbReference>
<dbReference type="Pfam" id="PF00001">
    <property type="entry name" value="7tm_1"/>
    <property type="match status" value="1"/>
</dbReference>
<dbReference type="PROSITE" id="PS50262">
    <property type="entry name" value="G_PROTEIN_RECEP_F1_2"/>
    <property type="match status" value="1"/>
</dbReference>
<reference evidence="12" key="1">
    <citation type="submission" date="2025-08" db="UniProtKB">
        <authorList>
            <consortium name="Ensembl"/>
        </authorList>
    </citation>
    <scope>IDENTIFICATION</scope>
</reference>
<evidence type="ECO:0000259" key="11">
    <source>
        <dbReference type="PROSITE" id="PS50262"/>
    </source>
</evidence>
<proteinExistence type="inferred from homology"/>
<evidence type="ECO:0000256" key="3">
    <source>
        <dbReference type="ARBA" id="ARBA00022692"/>
    </source>
</evidence>
<dbReference type="GO" id="GO:0005886">
    <property type="term" value="C:plasma membrane"/>
    <property type="evidence" value="ECO:0007669"/>
    <property type="project" value="UniProtKB-SubCell"/>
</dbReference>
<comment type="similarity">
    <text evidence="9">Belongs to the G-protein coupled receptor 1 family.</text>
</comment>
<keyword evidence="13" id="KW-1185">Reference proteome</keyword>
<dbReference type="PRINTS" id="PR00237">
    <property type="entry name" value="GPCRRHODOPSN"/>
</dbReference>
<dbReference type="AlphaFoldDB" id="A0A3B4A9U5"/>
<feature type="transmembrane region" description="Helical" evidence="10">
    <location>
        <begin position="160"/>
        <end position="179"/>
    </location>
</feature>
<protein>
    <recommendedName>
        <fullName evidence="11">G-protein coupled receptors family 1 profile domain-containing protein</fullName>
    </recommendedName>
</protein>
<feature type="transmembrane region" description="Helical" evidence="10">
    <location>
        <begin position="209"/>
        <end position="232"/>
    </location>
</feature>
<reference evidence="12" key="2">
    <citation type="submission" date="2025-09" db="UniProtKB">
        <authorList>
            <consortium name="Ensembl"/>
        </authorList>
    </citation>
    <scope>IDENTIFICATION</scope>
</reference>
<sequence>CKNNFPSRPRVNQPASATMETTELCFPELHNISCRKPQPAPSDALLSYNLLSLISLLTVTMNLLVIISIAHFRQLHSPTNLLILSLAVSDFLVGLLLIPVEIFLTQACWIVGSTLCALYYMTDFTISASTIGNIVLISIDRYLAICDPLHYNTKVTVNRVRFCVCACWLCTIIYNSVVFQDFLINPNAGSSCYGECVLVLNHVNGNVDFVFTFISPITVIVVLYVRIFMVVVSQARSMQSKVVTLQQTVTMSARKSELKAARTLGIVILVFIACLCPYYIPSFTGEDIVDSSSATPVVVWFWFFNSCINPFIYALFYPWFRKCIKLIITLQILQPHSSHANSIENEGRTKM</sequence>
<dbReference type="InterPro" id="IPR017452">
    <property type="entry name" value="GPCR_Rhodpsn_7TM"/>
</dbReference>
<name>A0A3B4A9U5_9GOBI</name>
<evidence type="ECO:0000256" key="2">
    <source>
        <dbReference type="ARBA" id="ARBA00022475"/>
    </source>
</evidence>
<keyword evidence="7 9" id="KW-0675">Receptor</keyword>
<feature type="domain" description="G-protein coupled receptors family 1 profile" evidence="11">
    <location>
        <begin position="61"/>
        <end position="313"/>
    </location>
</feature>
<dbReference type="STRING" id="409849.ENSPMGP00000013485"/>
<dbReference type="PANTHER" id="PTHR24249">
    <property type="entry name" value="HISTAMINE RECEPTOR-RELATED G-PROTEIN COUPLED RECEPTOR"/>
    <property type="match status" value="1"/>
</dbReference>
<organism evidence="12 13">
    <name type="scientific">Periophthalmus magnuspinnatus</name>
    <dbReference type="NCBI Taxonomy" id="409849"/>
    <lineage>
        <taxon>Eukaryota</taxon>
        <taxon>Metazoa</taxon>
        <taxon>Chordata</taxon>
        <taxon>Craniata</taxon>
        <taxon>Vertebrata</taxon>
        <taxon>Euteleostomi</taxon>
        <taxon>Actinopterygii</taxon>
        <taxon>Neopterygii</taxon>
        <taxon>Teleostei</taxon>
        <taxon>Neoteleostei</taxon>
        <taxon>Acanthomorphata</taxon>
        <taxon>Gobiaria</taxon>
        <taxon>Gobiiformes</taxon>
        <taxon>Gobioidei</taxon>
        <taxon>Gobiidae</taxon>
        <taxon>Oxudercinae</taxon>
        <taxon>Periophthalmus</taxon>
    </lineage>
</organism>
<dbReference type="SMART" id="SM01381">
    <property type="entry name" value="7TM_GPCR_Srsx"/>
    <property type="match status" value="1"/>
</dbReference>
<keyword evidence="5 9" id="KW-0297">G-protein coupled receptor</keyword>
<dbReference type="CDD" id="cd15055">
    <property type="entry name" value="7tmA_TAARs"/>
    <property type="match status" value="1"/>
</dbReference>
<feature type="transmembrane region" description="Helical" evidence="10">
    <location>
        <begin position="117"/>
        <end position="139"/>
    </location>
</feature>
<feature type="transmembrane region" description="Helical" evidence="10">
    <location>
        <begin position="260"/>
        <end position="280"/>
    </location>
</feature>
<dbReference type="InterPro" id="IPR050569">
    <property type="entry name" value="TAAR"/>
</dbReference>
<dbReference type="Gene3D" id="1.20.1070.10">
    <property type="entry name" value="Rhodopsin 7-helix transmembrane proteins"/>
    <property type="match status" value="1"/>
</dbReference>
<keyword evidence="4 10" id="KW-1133">Transmembrane helix</keyword>
<dbReference type="Ensembl" id="ENSPMGT00000014385.1">
    <property type="protein sequence ID" value="ENSPMGP00000013485.1"/>
    <property type="gene ID" value="ENSPMGG00000011087.1"/>
</dbReference>
<evidence type="ECO:0000256" key="1">
    <source>
        <dbReference type="ARBA" id="ARBA00004651"/>
    </source>
</evidence>
<evidence type="ECO:0000256" key="6">
    <source>
        <dbReference type="ARBA" id="ARBA00023136"/>
    </source>
</evidence>
<evidence type="ECO:0000256" key="8">
    <source>
        <dbReference type="ARBA" id="ARBA00023224"/>
    </source>
</evidence>
<keyword evidence="2" id="KW-1003">Cell membrane</keyword>
<evidence type="ECO:0000256" key="9">
    <source>
        <dbReference type="RuleBase" id="RU000688"/>
    </source>
</evidence>
<feature type="transmembrane region" description="Helical" evidence="10">
    <location>
        <begin position="300"/>
        <end position="320"/>
    </location>
</feature>
<evidence type="ECO:0000256" key="7">
    <source>
        <dbReference type="ARBA" id="ARBA00023170"/>
    </source>
</evidence>
<evidence type="ECO:0000313" key="12">
    <source>
        <dbReference type="Ensembl" id="ENSPMGP00000013485.1"/>
    </source>
</evidence>
<keyword evidence="3 9" id="KW-0812">Transmembrane</keyword>
<evidence type="ECO:0000256" key="4">
    <source>
        <dbReference type="ARBA" id="ARBA00022989"/>
    </source>
</evidence>
<accession>A0A3B4A9U5</accession>